<dbReference type="Gene3D" id="3.90.550.10">
    <property type="entry name" value="Spore Coat Polysaccharide Biosynthesis Protein SpsA, Chain A"/>
    <property type="match status" value="1"/>
</dbReference>
<dbReference type="PANTHER" id="PTHR43685">
    <property type="entry name" value="GLYCOSYLTRANSFERASE"/>
    <property type="match status" value="1"/>
</dbReference>
<dbReference type="SUPFAM" id="SSF53448">
    <property type="entry name" value="Nucleotide-diphospho-sugar transferases"/>
    <property type="match status" value="1"/>
</dbReference>
<keyword evidence="2" id="KW-0328">Glycosyltransferase</keyword>
<name>A0ABV8D3Q3_9BURK</name>
<dbReference type="EMBL" id="JBHSAJ010000002">
    <property type="protein sequence ID" value="MFC3933165.1"/>
    <property type="molecule type" value="Genomic_DNA"/>
</dbReference>
<gene>
    <name evidence="2" type="ORF">ACFOW3_00850</name>
</gene>
<evidence type="ECO:0000313" key="2">
    <source>
        <dbReference type="EMBL" id="MFC3933165.1"/>
    </source>
</evidence>
<dbReference type="InterPro" id="IPR050834">
    <property type="entry name" value="Glycosyltransf_2"/>
</dbReference>
<proteinExistence type="predicted"/>
<accession>A0ABV8D3Q3</accession>
<feature type="domain" description="Glycosyltransferase 2-like" evidence="1">
    <location>
        <begin position="9"/>
        <end position="134"/>
    </location>
</feature>
<protein>
    <submittedName>
        <fullName evidence="2">Glycosyltransferase</fullName>
        <ecNumber evidence="2">2.4.-.-</ecNumber>
    </submittedName>
</protein>
<dbReference type="GO" id="GO:0016757">
    <property type="term" value="F:glycosyltransferase activity"/>
    <property type="evidence" value="ECO:0007669"/>
    <property type="project" value="UniProtKB-KW"/>
</dbReference>
<sequence length="253" mass="28555">MSMAQALVTVAVPSFRQGRFLDKALSSLFAQDVPVEVFVLDGGSDDETLAVLERWKGRLAGWRSHADGGQSEAINEGIANGRAPYVCWLNSDDWLLPQGLSRLIAALEQAPGAALAYGRTWDWMEATGRRRHSLVLPFSEWAMARVNVISQPGTLMRRSAWEAVGGVDASLHMAMDYDLWWRLYRYAGSPVRIADMVAVNRVHGQTKTNKHRQLHYQEAMAVVRRHHGKIPLKWWLAYPYAVWWRGWRGSAGQ</sequence>
<dbReference type="RefSeq" id="WP_228898850.1">
    <property type="nucleotide sequence ID" value="NZ_JAMXAX010000148.1"/>
</dbReference>
<keyword evidence="3" id="KW-1185">Reference proteome</keyword>
<reference evidence="3" key="1">
    <citation type="journal article" date="2019" name="Int. J. Syst. Evol. Microbiol.">
        <title>The Global Catalogue of Microorganisms (GCM) 10K type strain sequencing project: providing services to taxonomists for standard genome sequencing and annotation.</title>
        <authorList>
            <consortium name="The Broad Institute Genomics Platform"/>
            <consortium name="The Broad Institute Genome Sequencing Center for Infectious Disease"/>
            <person name="Wu L."/>
            <person name="Ma J."/>
        </authorList>
    </citation>
    <scope>NUCLEOTIDE SEQUENCE [LARGE SCALE GENOMIC DNA]</scope>
    <source>
        <strain evidence="3">CCUG 2113</strain>
    </source>
</reference>
<dbReference type="InterPro" id="IPR029044">
    <property type="entry name" value="Nucleotide-diphossugar_trans"/>
</dbReference>
<dbReference type="Pfam" id="PF00535">
    <property type="entry name" value="Glycos_transf_2"/>
    <property type="match status" value="1"/>
</dbReference>
<evidence type="ECO:0000313" key="3">
    <source>
        <dbReference type="Proteomes" id="UP001595693"/>
    </source>
</evidence>
<keyword evidence="2" id="KW-0808">Transferase</keyword>
<comment type="caution">
    <text evidence="2">The sequence shown here is derived from an EMBL/GenBank/DDBJ whole genome shotgun (WGS) entry which is preliminary data.</text>
</comment>
<dbReference type="InterPro" id="IPR001173">
    <property type="entry name" value="Glyco_trans_2-like"/>
</dbReference>
<dbReference type="PANTHER" id="PTHR43685:SF11">
    <property type="entry name" value="GLYCOSYLTRANSFERASE TAGX-RELATED"/>
    <property type="match status" value="1"/>
</dbReference>
<dbReference type="EC" id="2.4.-.-" evidence="2"/>
<evidence type="ECO:0000259" key="1">
    <source>
        <dbReference type="Pfam" id="PF00535"/>
    </source>
</evidence>
<dbReference type="Proteomes" id="UP001595693">
    <property type="component" value="Unassembled WGS sequence"/>
</dbReference>
<organism evidence="2 3">
    <name type="scientific">Acidovorax facilis</name>
    <dbReference type="NCBI Taxonomy" id="12917"/>
    <lineage>
        <taxon>Bacteria</taxon>
        <taxon>Pseudomonadati</taxon>
        <taxon>Pseudomonadota</taxon>
        <taxon>Betaproteobacteria</taxon>
        <taxon>Burkholderiales</taxon>
        <taxon>Comamonadaceae</taxon>
        <taxon>Acidovorax</taxon>
    </lineage>
</organism>